<feature type="non-terminal residue" evidence="1">
    <location>
        <position position="105"/>
    </location>
</feature>
<reference evidence="1 2" key="1">
    <citation type="submission" date="2023-07" db="EMBL/GenBank/DDBJ databases">
        <title>A novel proteolytic Acinetobacter species.</title>
        <authorList>
            <person name="Nemec A."/>
            <person name="Radolfova-Krizova L."/>
        </authorList>
    </citation>
    <scope>NUCLEOTIDE SEQUENCE [LARGE SCALE GENOMIC DNA]</scope>
    <source>
        <strain evidence="1 2">NIPH 1865</strain>
    </source>
</reference>
<dbReference type="EMBL" id="JAUMJH010000144">
    <property type="protein sequence ID" value="MDO3659248.1"/>
    <property type="molecule type" value="Genomic_DNA"/>
</dbReference>
<protein>
    <recommendedName>
        <fullName evidence="3">Trimeric autotransporter adhesin YadA-like stalk domain-containing protein</fullName>
    </recommendedName>
</protein>
<evidence type="ECO:0008006" key="3">
    <source>
        <dbReference type="Google" id="ProtNLM"/>
    </source>
</evidence>
<keyword evidence="2" id="KW-1185">Reference proteome</keyword>
<gene>
    <name evidence="1" type="ORF">Q3V53_19225</name>
</gene>
<proteinExistence type="predicted"/>
<organism evidence="1 2">
    <name type="scientific">Acinetobacter genomosp. 15BJ</name>
    <dbReference type="NCBI Taxonomy" id="106651"/>
    <lineage>
        <taxon>Bacteria</taxon>
        <taxon>Pseudomonadati</taxon>
        <taxon>Pseudomonadota</taxon>
        <taxon>Gammaproteobacteria</taxon>
        <taxon>Moraxellales</taxon>
        <taxon>Moraxellaceae</taxon>
        <taxon>Acinetobacter</taxon>
    </lineage>
</organism>
<feature type="non-terminal residue" evidence="1">
    <location>
        <position position="1"/>
    </location>
</feature>
<dbReference type="Gene3D" id="1.20.5.170">
    <property type="match status" value="1"/>
</dbReference>
<evidence type="ECO:0000313" key="1">
    <source>
        <dbReference type="EMBL" id="MDO3659248.1"/>
    </source>
</evidence>
<sequence length="105" mass="10295">DISSAASTDAVNGGQLFTTNQNVTTAQNAADAAQATADKGIKFGNGTSSNQFALGDTLNVKGSTDGSITSTTTADGVQLGLGDTVNVKDAINVGSGATKVKIDGT</sequence>
<dbReference type="Proteomes" id="UP001168902">
    <property type="component" value="Unassembled WGS sequence"/>
</dbReference>
<accession>A0ABT8V1R0</accession>
<comment type="caution">
    <text evidence="1">The sequence shown here is derived from an EMBL/GenBank/DDBJ whole genome shotgun (WGS) entry which is preliminary data.</text>
</comment>
<evidence type="ECO:0000313" key="2">
    <source>
        <dbReference type="Proteomes" id="UP001168902"/>
    </source>
</evidence>
<name>A0ABT8V1R0_9GAMM</name>